<comment type="caution">
    <text evidence="1">The sequence shown here is derived from an EMBL/GenBank/DDBJ whole genome shotgun (WGS) entry which is preliminary data.</text>
</comment>
<organism evidence="1 2">
    <name type="scientific">Candidatus Fervidibacter japonicus</name>
    <dbReference type="NCBI Taxonomy" id="2035412"/>
    <lineage>
        <taxon>Bacteria</taxon>
        <taxon>Candidatus Fervidibacterota</taxon>
        <taxon>Candidatus Fervidibacter</taxon>
    </lineage>
</organism>
<sequence length="105" mass="12133">MSLSVGLDYERLLMEQDWFCLRNLSMIVSPDFDGLLCALIMTEHLGWQLRGFYDGKTLALDQPTTHIREFVFLDVEIYRSSVRSVGNHLLQWSSSVPLPNFSARH</sequence>
<reference evidence="2" key="1">
    <citation type="submission" date="2017-09" db="EMBL/GenBank/DDBJ databases">
        <title>Metaegenomics of thermophilic ammonia-oxidizing enrichment culture.</title>
        <authorList>
            <person name="Kato S."/>
            <person name="Suzuki K."/>
        </authorList>
    </citation>
    <scope>NUCLEOTIDE SEQUENCE [LARGE SCALE GENOMIC DNA]</scope>
</reference>
<protein>
    <submittedName>
        <fullName evidence="1">Uncharacterized protein</fullName>
    </submittedName>
</protein>
<accession>A0A2H5XGF4</accession>
<proteinExistence type="predicted"/>
<dbReference type="Proteomes" id="UP000236173">
    <property type="component" value="Unassembled WGS sequence"/>
</dbReference>
<evidence type="ECO:0000313" key="2">
    <source>
        <dbReference type="Proteomes" id="UP000236173"/>
    </source>
</evidence>
<dbReference type="EMBL" id="BEHT01000068">
    <property type="protein sequence ID" value="GBD00263.1"/>
    <property type="molecule type" value="Genomic_DNA"/>
</dbReference>
<dbReference type="AlphaFoldDB" id="A0A2H5XGF4"/>
<name>A0A2H5XGF4_9BACT</name>
<evidence type="ECO:0000313" key="1">
    <source>
        <dbReference type="EMBL" id="GBD00263.1"/>
    </source>
</evidence>
<gene>
    <name evidence="1" type="ORF">HRbin17_02802</name>
</gene>